<keyword evidence="2" id="KW-0175">Coiled coil</keyword>
<keyword evidence="1" id="KW-0106">Calcium</keyword>
<dbReference type="SUPFAM" id="SSF47473">
    <property type="entry name" value="EF-hand"/>
    <property type="match status" value="1"/>
</dbReference>
<protein>
    <submittedName>
        <fullName evidence="5">Ras and EF-hand domain-containing protein homolog</fullName>
    </submittedName>
</protein>
<name>A0ABM1BYB5_LIMPO</name>
<proteinExistence type="predicted"/>
<dbReference type="CDD" id="cd00051">
    <property type="entry name" value="EFh"/>
    <property type="match status" value="1"/>
</dbReference>
<accession>A0ABM1BYB5</accession>
<dbReference type="Proteomes" id="UP000694941">
    <property type="component" value="Unplaced"/>
</dbReference>
<evidence type="ECO:0000259" key="3">
    <source>
        <dbReference type="PROSITE" id="PS50222"/>
    </source>
</evidence>
<evidence type="ECO:0000313" key="5">
    <source>
        <dbReference type="RefSeq" id="XP_013790992.1"/>
    </source>
</evidence>
<evidence type="ECO:0000256" key="1">
    <source>
        <dbReference type="ARBA" id="ARBA00022837"/>
    </source>
</evidence>
<feature type="domain" description="EF-hand" evidence="3">
    <location>
        <begin position="35"/>
        <end position="70"/>
    </location>
</feature>
<feature type="non-terminal residue" evidence="5">
    <location>
        <position position="327"/>
    </location>
</feature>
<gene>
    <name evidence="5" type="primary">LOC106474843</name>
</gene>
<keyword evidence="4" id="KW-1185">Reference proteome</keyword>
<dbReference type="GeneID" id="106474843"/>
<feature type="coiled-coil region" evidence="2">
    <location>
        <begin position="152"/>
        <end position="227"/>
    </location>
</feature>
<sequence>MASAELENLFKACDTRGTGYLGQEELRDLCAKFGISTQDADAIFEDLDHDGDGKINFEDFSKGFTDFLTLSSTPPGKEMVLTNPIQKQAFDPYSDSCLDDEKKQVVFQAWQNLTNELGKAGNLISEEKLLDLYKVLQSSERPHLVSYFETVIGDLLENVRNLQEENEQLESSWKREKKEHEKHLHRLEEELDSHVKDVELRVKKEAQAEVEAERRSLKLKVDAEMDELQEHLTLFEKVDSWLKSSHDTTKNGRLSEVRTKLEDAVQENRQLRMSLMDAQTCLALMRSELAQVRSQYEEKCHELKSEKRRILDVLHEHDHLSGQLRLL</sequence>
<organism evidence="4 5">
    <name type="scientific">Limulus polyphemus</name>
    <name type="common">Atlantic horseshoe crab</name>
    <dbReference type="NCBI Taxonomy" id="6850"/>
    <lineage>
        <taxon>Eukaryota</taxon>
        <taxon>Metazoa</taxon>
        <taxon>Ecdysozoa</taxon>
        <taxon>Arthropoda</taxon>
        <taxon>Chelicerata</taxon>
        <taxon>Merostomata</taxon>
        <taxon>Xiphosura</taxon>
        <taxon>Limulidae</taxon>
        <taxon>Limulus</taxon>
    </lineage>
</organism>
<dbReference type="Pfam" id="PF13499">
    <property type="entry name" value="EF-hand_7"/>
    <property type="match status" value="1"/>
</dbReference>
<dbReference type="RefSeq" id="XP_013790992.1">
    <property type="nucleotide sequence ID" value="XM_013935538.2"/>
</dbReference>
<reference evidence="5" key="1">
    <citation type="submission" date="2025-08" db="UniProtKB">
        <authorList>
            <consortium name="RefSeq"/>
        </authorList>
    </citation>
    <scope>IDENTIFICATION</scope>
    <source>
        <tissue evidence="5">Muscle</tissue>
    </source>
</reference>
<evidence type="ECO:0000313" key="4">
    <source>
        <dbReference type="Proteomes" id="UP000694941"/>
    </source>
</evidence>
<dbReference type="PROSITE" id="PS50222">
    <property type="entry name" value="EF_HAND_2"/>
    <property type="match status" value="1"/>
</dbReference>
<evidence type="ECO:0000256" key="2">
    <source>
        <dbReference type="SAM" id="Coils"/>
    </source>
</evidence>
<dbReference type="PROSITE" id="PS00018">
    <property type="entry name" value="EF_HAND_1"/>
    <property type="match status" value="1"/>
</dbReference>
<dbReference type="InterPro" id="IPR002048">
    <property type="entry name" value="EF_hand_dom"/>
</dbReference>
<dbReference type="InterPro" id="IPR018247">
    <property type="entry name" value="EF_Hand_1_Ca_BS"/>
</dbReference>
<dbReference type="InterPro" id="IPR011992">
    <property type="entry name" value="EF-hand-dom_pair"/>
</dbReference>
<feature type="coiled-coil region" evidence="2">
    <location>
        <begin position="254"/>
        <end position="313"/>
    </location>
</feature>
<dbReference type="SMART" id="SM00054">
    <property type="entry name" value="EFh"/>
    <property type="match status" value="2"/>
</dbReference>
<dbReference type="Gene3D" id="1.10.238.10">
    <property type="entry name" value="EF-hand"/>
    <property type="match status" value="1"/>
</dbReference>